<keyword evidence="1" id="KW-0472">Membrane</keyword>
<evidence type="ECO:0000313" key="3">
    <source>
        <dbReference type="Proteomes" id="UP001156670"/>
    </source>
</evidence>
<name>A0ABQ5XTP5_9GAMM</name>
<organism evidence="2 3">
    <name type="scientific">Dyella acidisoli</name>
    <dbReference type="NCBI Taxonomy" id="1867834"/>
    <lineage>
        <taxon>Bacteria</taxon>
        <taxon>Pseudomonadati</taxon>
        <taxon>Pseudomonadota</taxon>
        <taxon>Gammaproteobacteria</taxon>
        <taxon>Lysobacterales</taxon>
        <taxon>Rhodanobacteraceae</taxon>
        <taxon>Dyella</taxon>
    </lineage>
</organism>
<feature type="transmembrane region" description="Helical" evidence="1">
    <location>
        <begin position="6"/>
        <end position="26"/>
    </location>
</feature>
<evidence type="ECO:0000313" key="2">
    <source>
        <dbReference type="EMBL" id="GLQ93876.1"/>
    </source>
</evidence>
<keyword evidence="3" id="KW-1185">Reference proteome</keyword>
<protein>
    <submittedName>
        <fullName evidence="2">Uncharacterized protein</fullName>
    </submittedName>
</protein>
<sequence length="240" mass="26936">MTLHDGLLLLGGVVVLYLYDSALLLFHNELVLLSKRRSYDVSAGSAFELGGRHVFMPSPFFPHQPLFRVSWPEHGAPAHKVPSLRMRRVQVALAAMAYWLLLLLTLFAVGLPYVLLVARDVHLLLVWIAAVYAVIAIMLMHVYRYRKALNLSRRAVAAVALDALLCAPFALNVVRKIALRQHFDIDLRAVASSMLSEKARSQLLTILRQRIRISLGFIESDDTATHALTAYLDHFEGLCK</sequence>
<evidence type="ECO:0000256" key="1">
    <source>
        <dbReference type="SAM" id="Phobius"/>
    </source>
</evidence>
<reference evidence="3" key="1">
    <citation type="journal article" date="2019" name="Int. J. Syst. Evol. Microbiol.">
        <title>The Global Catalogue of Microorganisms (GCM) 10K type strain sequencing project: providing services to taxonomists for standard genome sequencing and annotation.</title>
        <authorList>
            <consortium name="The Broad Institute Genomics Platform"/>
            <consortium name="The Broad Institute Genome Sequencing Center for Infectious Disease"/>
            <person name="Wu L."/>
            <person name="Ma J."/>
        </authorList>
    </citation>
    <scope>NUCLEOTIDE SEQUENCE [LARGE SCALE GENOMIC DNA]</scope>
    <source>
        <strain evidence="3">NBRC 111980</strain>
    </source>
</reference>
<accession>A0ABQ5XTP5</accession>
<feature type="transmembrane region" description="Helical" evidence="1">
    <location>
        <begin position="155"/>
        <end position="174"/>
    </location>
</feature>
<comment type="caution">
    <text evidence="2">The sequence shown here is derived from an EMBL/GenBank/DDBJ whole genome shotgun (WGS) entry which is preliminary data.</text>
</comment>
<feature type="transmembrane region" description="Helical" evidence="1">
    <location>
        <begin position="91"/>
        <end position="115"/>
    </location>
</feature>
<gene>
    <name evidence="2" type="ORF">GCM10007901_28270</name>
</gene>
<dbReference type="RefSeq" id="WP_284321573.1">
    <property type="nucleotide sequence ID" value="NZ_BSOB01000025.1"/>
</dbReference>
<proteinExistence type="predicted"/>
<dbReference type="Proteomes" id="UP001156670">
    <property type="component" value="Unassembled WGS sequence"/>
</dbReference>
<feature type="transmembrane region" description="Helical" evidence="1">
    <location>
        <begin position="121"/>
        <end position="143"/>
    </location>
</feature>
<keyword evidence="1" id="KW-1133">Transmembrane helix</keyword>
<keyword evidence="1" id="KW-0812">Transmembrane</keyword>
<dbReference type="EMBL" id="BSOB01000025">
    <property type="protein sequence ID" value="GLQ93876.1"/>
    <property type="molecule type" value="Genomic_DNA"/>
</dbReference>